<reference evidence="7 8" key="2">
    <citation type="submission" date="2020-03" db="EMBL/GenBank/DDBJ databases">
        <title>Rahnella aceri sp. nov., isoated from traditional Jeju Makgeolli.</title>
        <authorList>
            <person name="Kim I.S."/>
            <person name="Jeon D."/>
        </authorList>
    </citation>
    <scope>NUCLEOTIDE SEQUENCE [LARGE SCALE GENOMIC DNA]</scope>
    <source>
        <strain evidence="7 8">Lac-M11</strain>
    </source>
</reference>
<gene>
    <name evidence="7" type="ORF">GW579_02495</name>
</gene>
<keyword evidence="3 6" id="KW-0326">Glycosidase</keyword>
<dbReference type="PRINTS" id="PR00131">
    <property type="entry name" value="GLHYDRLASE1"/>
</dbReference>
<evidence type="ECO:0000256" key="2">
    <source>
        <dbReference type="ARBA" id="ARBA00022801"/>
    </source>
</evidence>
<evidence type="ECO:0000256" key="4">
    <source>
        <dbReference type="PROSITE-ProRule" id="PRU10055"/>
    </source>
</evidence>
<dbReference type="PROSITE" id="PS00653">
    <property type="entry name" value="GLYCOSYL_HYDROL_F1_2"/>
    <property type="match status" value="1"/>
</dbReference>
<comment type="caution">
    <text evidence="7">The sequence shown here is derived from an EMBL/GenBank/DDBJ whole genome shotgun (WGS) entry which is preliminary data.</text>
</comment>
<dbReference type="InterPro" id="IPR018120">
    <property type="entry name" value="Glyco_hydro_1_AS"/>
</dbReference>
<dbReference type="SUPFAM" id="SSF51445">
    <property type="entry name" value="(Trans)glycosidases"/>
    <property type="match status" value="1"/>
</dbReference>
<dbReference type="GO" id="GO:0016052">
    <property type="term" value="P:carbohydrate catabolic process"/>
    <property type="evidence" value="ECO:0007669"/>
    <property type="project" value="TreeGrafter"/>
</dbReference>
<dbReference type="GO" id="GO:0005829">
    <property type="term" value="C:cytosol"/>
    <property type="evidence" value="ECO:0007669"/>
    <property type="project" value="TreeGrafter"/>
</dbReference>
<dbReference type="Gene3D" id="3.20.20.80">
    <property type="entry name" value="Glycosidases"/>
    <property type="match status" value="1"/>
</dbReference>
<dbReference type="FunFam" id="3.20.20.80:FF:000004">
    <property type="entry name" value="Beta-glucosidase 6-phospho-beta-glucosidase"/>
    <property type="match status" value="1"/>
</dbReference>
<dbReference type="InterPro" id="IPR001360">
    <property type="entry name" value="Glyco_hydro_1"/>
</dbReference>
<dbReference type="NCBIfam" id="NF007356">
    <property type="entry name" value="PRK09852.1"/>
    <property type="match status" value="1"/>
</dbReference>
<dbReference type="PANTHER" id="PTHR10353:SF122">
    <property type="entry name" value="6-PHOSPHO-BETA-GLUCOSIDASE ASCB-RELATED"/>
    <property type="match status" value="1"/>
</dbReference>
<sequence>MAASLFPDGFLWGGAIAANQAEGASFEGGKGLTTVDMIPHGAHRLAVKTGQEKRFRLDATEFYPSHQAIDFYHRYKEDIAMMAEMGFTVFRTSIAWSRLYPDGDELTPNAEGIAFYRDVFAECKKYGIEPLVTLCHFDVPMHLVIEYGSWRNRKMVEFFARYARTCFEAFDGLVKYWLTFNEINILLHSPFSGAGLVFEEGENQEQVKYQAAHHELIASALATKIAHEVNPENQIGCMLAGGNFYPRTCKPEDVWAALQKDRENLFFIDVQARGAYPSYTRRVFAEKGIVIDKQQGDDEILKNTVDFVSFSYYASRCASADMNDNNSSAANIVKSLKNPHIEASEWGWGIDPLGLRITMNMMYDRYQKPLFLVENGLGAKDEINAQGEIVDDYRISYLREHIKAMGEAIADGIPVIGYTSWGCIDLVSASTGEMSKRYGFVYVDRDDSGNGTLERTRKKSFYWYKKVIASNGGDLG</sequence>
<dbReference type="EMBL" id="JAADJS010000001">
    <property type="protein sequence ID" value="NGX85953.1"/>
    <property type="molecule type" value="Genomic_DNA"/>
</dbReference>
<dbReference type="PROSITE" id="PS00572">
    <property type="entry name" value="GLYCOSYL_HYDROL_F1_1"/>
    <property type="match status" value="1"/>
</dbReference>
<dbReference type="Proteomes" id="UP000476696">
    <property type="component" value="Unassembled WGS sequence"/>
</dbReference>
<proteinExistence type="inferred from homology"/>
<evidence type="ECO:0000256" key="1">
    <source>
        <dbReference type="ARBA" id="ARBA00010838"/>
    </source>
</evidence>
<comment type="similarity">
    <text evidence="1 5">Belongs to the glycosyl hydrolase 1 family.</text>
</comment>
<dbReference type="PANTHER" id="PTHR10353">
    <property type="entry name" value="GLYCOSYL HYDROLASE"/>
    <property type="match status" value="1"/>
</dbReference>
<dbReference type="RefSeq" id="WP_165057326.1">
    <property type="nucleotide sequence ID" value="NZ_JAADJS010000001.1"/>
</dbReference>
<keyword evidence="8" id="KW-1185">Reference proteome</keyword>
<name>A0A6M2AZU2_9GAMM</name>
<dbReference type="Pfam" id="PF00232">
    <property type="entry name" value="Glyco_hydro_1"/>
    <property type="match status" value="1"/>
</dbReference>
<feature type="active site" description="Nucleophile" evidence="4">
    <location>
        <position position="374"/>
    </location>
</feature>
<evidence type="ECO:0000256" key="5">
    <source>
        <dbReference type="RuleBase" id="RU003690"/>
    </source>
</evidence>
<dbReference type="NCBIfam" id="NF007158">
    <property type="entry name" value="PRK09593.1"/>
    <property type="match status" value="1"/>
</dbReference>
<reference evidence="7 8" key="1">
    <citation type="submission" date="2020-01" db="EMBL/GenBank/DDBJ databases">
        <authorList>
            <person name="Lee S.D."/>
        </authorList>
    </citation>
    <scope>NUCLEOTIDE SEQUENCE [LARGE SCALE GENOMIC DNA]</scope>
    <source>
        <strain evidence="7 8">Lac-M11</strain>
    </source>
</reference>
<keyword evidence="2 6" id="KW-0378">Hydrolase</keyword>
<evidence type="ECO:0000313" key="7">
    <source>
        <dbReference type="EMBL" id="NGX85953.1"/>
    </source>
</evidence>
<dbReference type="InterPro" id="IPR033132">
    <property type="entry name" value="GH_1_N_CS"/>
</dbReference>
<evidence type="ECO:0000256" key="6">
    <source>
        <dbReference type="RuleBase" id="RU004468"/>
    </source>
</evidence>
<dbReference type="GO" id="GO:0008422">
    <property type="term" value="F:beta-glucosidase activity"/>
    <property type="evidence" value="ECO:0007669"/>
    <property type="project" value="TreeGrafter"/>
</dbReference>
<evidence type="ECO:0000313" key="8">
    <source>
        <dbReference type="Proteomes" id="UP000476696"/>
    </source>
</evidence>
<accession>A0A6M2AZU2</accession>
<evidence type="ECO:0000256" key="3">
    <source>
        <dbReference type="ARBA" id="ARBA00023295"/>
    </source>
</evidence>
<dbReference type="AlphaFoldDB" id="A0A6M2AZU2"/>
<dbReference type="InterPro" id="IPR017853">
    <property type="entry name" value="GH"/>
</dbReference>
<protein>
    <submittedName>
        <fullName evidence="7">6-phospho-beta-glucosidase</fullName>
    </submittedName>
</protein>
<organism evidence="7 8">
    <name type="scientific">Rahnella contaminans</name>
    <dbReference type="NCBI Taxonomy" id="2703882"/>
    <lineage>
        <taxon>Bacteria</taxon>
        <taxon>Pseudomonadati</taxon>
        <taxon>Pseudomonadota</taxon>
        <taxon>Gammaproteobacteria</taxon>
        <taxon>Enterobacterales</taxon>
        <taxon>Yersiniaceae</taxon>
        <taxon>Rahnella</taxon>
    </lineage>
</organism>